<protein>
    <submittedName>
        <fullName evidence="2">Uncharacterized protein</fullName>
    </submittedName>
</protein>
<feature type="region of interest" description="Disordered" evidence="1">
    <location>
        <begin position="1"/>
        <end position="20"/>
    </location>
</feature>
<dbReference type="Proteomes" id="UP000319525">
    <property type="component" value="Unassembled WGS sequence"/>
</dbReference>
<name>A0A4Y3QTQ1_MICTE</name>
<dbReference type="EMBL" id="BJML01000019">
    <property type="protein sequence ID" value="GEB47400.1"/>
    <property type="molecule type" value="Genomic_DNA"/>
</dbReference>
<accession>A0A4Y3QTQ1</accession>
<organism evidence="2 3">
    <name type="scientific">Microbacterium testaceum</name>
    <name type="common">Aureobacterium testaceum</name>
    <name type="synonym">Brevibacterium testaceum</name>
    <dbReference type="NCBI Taxonomy" id="2033"/>
    <lineage>
        <taxon>Bacteria</taxon>
        <taxon>Bacillati</taxon>
        <taxon>Actinomycetota</taxon>
        <taxon>Actinomycetes</taxon>
        <taxon>Micrococcales</taxon>
        <taxon>Microbacteriaceae</taxon>
        <taxon>Microbacterium</taxon>
    </lineage>
</organism>
<comment type="caution">
    <text evidence="2">The sequence shown here is derived from an EMBL/GenBank/DDBJ whole genome shotgun (WGS) entry which is preliminary data.</text>
</comment>
<feature type="compositionally biased region" description="Basic and acidic residues" evidence="1">
    <location>
        <begin position="29"/>
        <end position="47"/>
    </location>
</feature>
<proteinExistence type="predicted"/>
<evidence type="ECO:0000313" key="2">
    <source>
        <dbReference type="EMBL" id="GEB47400.1"/>
    </source>
</evidence>
<dbReference type="AlphaFoldDB" id="A0A4Y3QTQ1"/>
<reference evidence="2 3" key="1">
    <citation type="submission" date="2019-06" db="EMBL/GenBank/DDBJ databases">
        <title>Whole genome shotgun sequence of Microbacterium testaceum NBRC 12675.</title>
        <authorList>
            <person name="Hosoyama A."/>
            <person name="Uohara A."/>
            <person name="Ohji S."/>
            <person name="Ichikawa N."/>
        </authorList>
    </citation>
    <scope>NUCLEOTIDE SEQUENCE [LARGE SCALE GENOMIC DNA]</scope>
    <source>
        <strain evidence="2 3">NBRC 12675</strain>
    </source>
</reference>
<evidence type="ECO:0000256" key="1">
    <source>
        <dbReference type="SAM" id="MobiDB-lite"/>
    </source>
</evidence>
<gene>
    <name evidence="2" type="ORF">MTE01_33450</name>
</gene>
<sequence length="96" mass="10231">MLEQGELASQSHHGTACFGGAHGLAAHEHHAPELILERSDALTHRGGGDVQTPGGGIQGPLFDDDSERPGQIEGYRHEGMLTVLQNPELVYASLRP</sequence>
<feature type="region of interest" description="Disordered" evidence="1">
    <location>
        <begin position="29"/>
        <end position="72"/>
    </location>
</feature>
<evidence type="ECO:0000313" key="3">
    <source>
        <dbReference type="Proteomes" id="UP000319525"/>
    </source>
</evidence>